<evidence type="ECO:0000256" key="6">
    <source>
        <dbReference type="ARBA" id="ARBA00023136"/>
    </source>
</evidence>
<evidence type="ECO:0000256" key="1">
    <source>
        <dbReference type="ARBA" id="ARBA00004651"/>
    </source>
</evidence>
<feature type="transmembrane region" description="Helical" evidence="7">
    <location>
        <begin position="436"/>
        <end position="455"/>
    </location>
</feature>
<protein>
    <submittedName>
        <fullName evidence="9">ABC transporter permease subunit</fullName>
    </submittedName>
</protein>
<feature type="transmembrane region" description="Helical" evidence="7">
    <location>
        <begin position="97"/>
        <end position="118"/>
    </location>
</feature>
<evidence type="ECO:0000256" key="5">
    <source>
        <dbReference type="ARBA" id="ARBA00022989"/>
    </source>
</evidence>
<sequence>MTGRLTGNWGHLVTAVLIVCLLLAWEIAGQMKLVAGGTLPAISAVILRLIGEFDDYWPHLTATLRTASTGFVIGNLVAVAAAAMFCLWPFSERLFRGINITVFTVPPIAIAPVLVIALDGDTARITLAALLVYFPTMTAALTGMQTADPRVIDLVHAYGGGNFKALYLVRLRTALPAILSGFQIAAPAAVLGAILAEFGSGARWGLGSFLLGSLGRAEPDRLWGIGLTATAISALGYVVAAVAAKWVTGENKALSLTVSQVRAAPAQGRLQSFAMVLAALLFPFLVWQGLIWASGLSPIIAKTPFGVIDYLFLGKTAESAQARLLVALSQTVPITLLGMIAGLLFAFLLSLVSFVSPAIMRAILPFALFTQTMPLVALTPLAVLIFGRGITVTLVITISVTFFAAFVVLAQGFALIPKSAFDLVESYGASTWKKLWLIAVPACGKWIFVAGRLALPKALLGVMIAEWLATGKGLGNLLNQSRGYLDYGMIWSVAVVSILLSVALYQLAELAERLLGNGRVTRD</sequence>
<dbReference type="SUPFAM" id="SSF161098">
    <property type="entry name" value="MetI-like"/>
    <property type="match status" value="2"/>
</dbReference>
<feature type="transmembrane region" description="Helical" evidence="7">
    <location>
        <begin position="71"/>
        <end position="90"/>
    </location>
</feature>
<feature type="transmembrane region" description="Helical" evidence="7">
    <location>
        <begin position="174"/>
        <end position="196"/>
    </location>
</feature>
<comment type="caution">
    <text evidence="9">The sequence shown here is derived from an EMBL/GenBank/DDBJ whole genome shotgun (WGS) entry which is preliminary data.</text>
</comment>
<dbReference type="Pfam" id="PF00528">
    <property type="entry name" value="BPD_transp_1"/>
    <property type="match status" value="2"/>
</dbReference>
<feature type="transmembrane region" description="Helical" evidence="7">
    <location>
        <begin position="394"/>
        <end position="416"/>
    </location>
</feature>
<keyword evidence="3" id="KW-1003">Cell membrane</keyword>
<feature type="domain" description="ABC transmembrane type-1" evidence="8">
    <location>
        <begin position="324"/>
        <end position="508"/>
    </location>
</feature>
<feature type="transmembrane region" description="Helical" evidence="7">
    <location>
        <begin position="124"/>
        <end position="144"/>
    </location>
</feature>
<dbReference type="CDD" id="cd06261">
    <property type="entry name" value="TM_PBP2"/>
    <property type="match status" value="1"/>
</dbReference>
<evidence type="ECO:0000313" key="10">
    <source>
        <dbReference type="Proteomes" id="UP000664096"/>
    </source>
</evidence>
<organism evidence="9 10">
    <name type="scientific">Roseibium aggregatum</name>
    <dbReference type="NCBI Taxonomy" id="187304"/>
    <lineage>
        <taxon>Bacteria</taxon>
        <taxon>Pseudomonadati</taxon>
        <taxon>Pseudomonadota</taxon>
        <taxon>Alphaproteobacteria</taxon>
        <taxon>Hyphomicrobiales</taxon>
        <taxon>Stappiaceae</taxon>
        <taxon>Roseibium</taxon>
    </lineage>
</organism>
<evidence type="ECO:0000259" key="8">
    <source>
        <dbReference type="PROSITE" id="PS50928"/>
    </source>
</evidence>
<comment type="similarity">
    <text evidence="7">Belongs to the binding-protein-dependent transport system permease family.</text>
</comment>
<comment type="subcellular location">
    <subcellularLocation>
        <location evidence="1 7">Cell membrane</location>
        <topology evidence="1 7">Multi-pass membrane protein</topology>
    </subcellularLocation>
</comment>
<proteinExistence type="inferred from homology"/>
<reference evidence="9" key="1">
    <citation type="submission" date="2020-12" db="EMBL/GenBank/DDBJ databases">
        <title>Oil enriched cultivation method for isolating marine PHA-producing bacteria.</title>
        <authorList>
            <person name="Zheng W."/>
            <person name="Yu S."/>
            <person name="Huang Y."/>
        </authorList>
    </citation>
    <scope>NUCLEOTIDE SEQUENCE</scope>
    <source>
        <strain evidence="9">SY-2-12</strain>
    </source>
</reference>
<evidence type="ECO:0000313" key="9">
    <source>
        <dbReference type="EMBL" id="MBN9672084.1"/>
    </source>
</evidence>
<keyword evidence="5 7" id="KW-1133">Transmembrane helix</keyword>
<dbReference type="GO" id="GO:0055085">
    <property type="term" value="P:transmembrane transport"/>
    <property type="evidence" value="ECO:0007669"/>
    <property type="project" value="InterPro"/>
</dbReference>
<evidence type="ECO:0000256" key="3">
    <source>
        <dbReference type="ARBA" id="ARBA00022475"/>
    </source>
</evidence>
<dbReference type="EMBL" id="JAEKJZ010000003">
    <property type="protein sequence ID" value="MBN9672084.1"/>
    <property type="molecule type" value="Genomic_DNA"/>
</dbReference>
<dbReference type="InterPro" id="IPR035906">
    <property type="entry name" value="MetI-like_sf"/>
</dbReference>
<feature type="transmembrane region" description="Helical" evidence="7">
    <location>
        <begin position="6"/>
        <end position="25"/>
    </location>
</feature>
<evidence type="ECO:0000256" key="7">
    <source>
        <dbReference type="RuleBase" id="RU363032"/>
    </source>
</evidence>
<gene>
    <name evidence="9" type="ORF">JF539_17160</name>
</gene>
<feature type="transmembrane region" description="Helical" evidence="7">
    <location>
        <begin position="334"/>
        <end position="356"/>
    </location>
</feature>
<feature type="transmembrane region" description="Helical" evidence="7">
    <location>
        <begin position="268"/>
        <end position="285"/>
    </location>
</feature>
<dbReference type="RefSeq" id="WP_207141916.1">
    <property type="nucleotide sequence ID" value="NZ_JAEKJZ010000003.1"/>
</dbReference>
<dbReference type="InterPro" id="IPR000515">
    <property type="entry name" value="MetI-like"/>
</dbReference>
<name>A0A939EI93_9HYPH</name>
<dbReference type="AlphaFoldDB" id="A0A939EI93"/>
<dbReference type="GO" id="GO:0005886">
    <property type="term" value="C:plasma membrane"/>
    <property type="evidence" value="ECO:0007669"/>
    <property type="project" value="UniProtKB-SubCell"/>
</dbReference>
<accession>A0A939EI93</accession>
<feature type="transmembrane region" description="Helical" evidence="7">
    <location>
        <begin position="487"/>
        <end position="508"/>
    </location>
</feature>
<dbReference type="Proteomes" id="UP000664096">
    <property type="component" value="Unassembled WGS sequence"/>
</dbReference>
<evidence type="ECO:0000256" key="4">
    <source>
        <dbReference type="ARBA" id="ARBA00022692"/>
    </source>
</evidence>
<dbReference type="Gene3D" id="1.10.3720.10">
    <property type="entry name" value="MetI-like"/>
    <property type="match status" value="2"/>
</dbReference>
<feature type="transmembrane region" description="Helical" evidence="7">
    <location>
        <begin position="362"/>
        <end position="387"/>
    </location>
</feature>
<dbReference type="PANTHER" id="PTHR30151">
    <property type="entry name" value="ALKANE SULFONATE ABC TRANSPORTER-RELATED, MEMBRANE SUBUNIT"/>
    <property type="match status" value="1"/>
</dbReference>
<keyword evidence="2 7" id="KW-0813">Transport</keyword>
<keyword evidence="4 7" id="KW-0812">Transmembrane</keyword>
<feature type="domain" description="ABC transmembrane type-1" evidence="8">
    <location>
        <begin position="60"/>
        <end position="244"/>
    </location>
</feature>
<dbReference type="PROSITE" id="PS50928">
    <property type="entry name" value="ABC_TM1"/>
    <property type="match status" value="2"/>
</dbReference>
<dbReference type="PANTHER" id="PTHR30151:SF20">
    <property type="entry name" value="ABC TRANSPORTER PERMEASE PROTEIN HI_0355-RELATED"/>
    <property type="match status" value="1"/>
</dbReference>
<keyword evidence="6 7" id="KW-0472">Membrane</keyword>
<evidence type="ECO:0000256" key="2">
    <source>
        <dbReference type="ARBA" id="ARBA00022448"/>
    </source>
</evidence>
<feature type="transmembrane region" description="Helical" evidence="7">
    <location>
        <begin position="222"/>
        <end position="247"/>
    </location>
</feature>